<evidence type="ECO:0000256" key="1">
    <source>
        <dbReference type="ARBA" id="ARBA00004127"/>
    </source>
</evidence>
<accession>A0A6J6LGV1</accession>
<gene>
    <name evidence="7" type="ORF">UFOPK2242_00880</name>
</gene>
<keyword evidence="4 5" id="KW-0472">Membrane</keyword>
<evidence type="ECO:0000256" key="4">
    <source>
        <dbReference type="ARBA" id="ARBA00023136"/>
    </source>
</evidence>
<dbReference type="GO" id="GO:0012505">
    <property type="term" value="C:endomembrane system"/>
    <property type="evidence" value="ECO:0007669"/>
    <property type="project" value="UniProtKB-SubCell"/>
</dbReference>
<reference evidence="7" key="1">
    <citation type="submission" date="2020-05" db="EMBL/GenBank/DDBJ databases">
        <authorList>
            <person name="Chiriac C."/>
            <person name="Salcher M."/>
            <person name="Ghai R."/>
            <person name="Kavagutti S V."/>
        </authorList>
    </citation>
    <scope>NUCLEOTIDE SEQUENCE</scope>
</reference>
<name>A0A6J6LGV1_9ZZZZ</name>
<dbReference type="Pfam" id="PF02656">
    <property type="entry name" value="DUF202"/>
    <property type="match status" value="1"/>
</dbReference>
<evidence type="ECO:0000256" key="3">
    <source>
        <dbReference type="ARBA" id="ARBA00022989"/>
    </source>
</evidence>
<feature type="transmembrane region" description="Helical" evidence="5">
    <location>
        <begin position="84"/>
        <end position="104"/>
    </location>
</feature>
<keyword evidence="2 5" id="KW-0812">Transmembrane</keyword>
<evidence type="ECO:0000259" key="6">
    <source>
        <dbReference type="Pfam" id="PF02656"/>
    </source>
</evidence>
<dbReference type="InterPro" id="IPR003807">
    <property type="entry name" value="DUF202"/>
</dbReference>
<evidence type="ECO:0000256" key="5">
    <source>
        <dbReference type="SAM" id="Phobius"/>
    </source>
</evidence>
<evidence type="ECO:0000313" key="7">
    <source>
        <dbReference type="EMBL" id="CAB4659545.1"/>
    </source>
</evidence>
<keyword evidence="3 5" id="KW-1133">Transmembrane helix</keyword>
<organism evidence="7">
    <name type="scientific">freshwater metagenome</name>
    <dbReference type="NCBI Taxonomy" id="449393"/>
    <lineage>
        <taxon>unclassified sequences</taxon>
        <taxon>metagenomes</taxon>
        <taxon>ecological metagenomes</taxon>
    </lineage>
</organism>
<sequence>MSPKAHDPEGGLAGERTDLAWSRTGLAMIVIIGGIGRRALTAPGALEIASLIVVLLGTLTWAFGLRGAHRLSRSTATGRHTAEMHLLTAVTIGSMAIALAALLISI</sequence>
<dbReference type="AlphaFoldDB" id="A0A6J6LGV1"/>
<evidence type="ECO:0000256" key="2">
    <source>
        <dbReference type="ARBA" id="ARBA00022692"/>
    </source>
</evidence>
<feature type="transmembrane region" description="Helical" evidence="5">
    <location>
        <begin position="44"/>
        <end position="64"/>
    </location>
</feature>
<dbReference type="EMBL" id="CAEZWM010000100">
    <property type="protein sequence ID" value="CAB4659545.1"/>
    <property type="molecule type" value="Genomic_DNA"/>
</dbReference>
<comment type="subcellular location">
    <subcellularLocation>
        <location evidence="1">Endomembrane system</location>
        <topology evidence="1">Multi-pass membrane protein</topology>
    </subcellularLocation>
</comment>
<proteinExistence type="predicted"/>
<protein>
    <submittedName>
        <fullName evidence="7">Unannotated protein</fullName>
    </submittedName>
</protein>
<feature type="domain" description="DUF202" evidence="6">
    <location>
        <begin position="11"/>
        <end position="73"/>
    </location>
</feature>